<feature type="region of interest" description="Disordered" evidence="4">
    <location>
        <begin position="432"/>
        <end position="495"/>
    </location>
</feature>
<dbReference type="EMBL" id="CAAALY010258490">
    <property type="protein sequence ID" value="VEL38634.1"/>
    <property type="molecule type" value="Genomic_DNA"/>
</dbReference>
<feature type="compositionally biased region" description="Polar residues" evidence="4">
    <location>
        <begin position="438"/>
        <end position="447"/>
    </location>
</feature>
<feature type="repeat" description="ANK" evidence="3">
    <location>
        <begin position="5"/>
        <end position="37"/>
    </location>
</feature>
<feature type="compositionally biased region" description="Basic and acidic residues" evidence="4">
    <location>
        <begin position="448"/>
        <end position="461"/>
    </location>
</feature>
<keyword evidence="2 3" id="KW-0040">ANK repeat</keyword>
<keyword evidence="1" id="KW-0677">Repeat</keyword>
<sequence length="527" mass="58107">MLDNDSKTPLMKAIEGGYSEIVNLLIAYRADLTTRDKNGDAPIHQSLKKGHIKIAEMLFKCGVSINTKNKYGNTPIHIAVEQRDIHCINYLLQNNAQLDCVNNEEKTALMIACINGDAEIVDLLITHGSNLDIKDTSGKMAEDLAQAHRSHECYELIKDARKKEYSQQINASKTNYKDLISSPMPASASIQCSILYREREVGVSSQSQGEFVIQNGDIHSNIEQAGKSDCTKHPLSPFSGSKLHKDKFNRISEEVNSENVIKRQIFHIQGENTMLMESLKECYSGDSEGDNSATGDDLLDMPSSEESRLEKDELTDDPEKENIFETDGRGFLNNKDLSRPDPDRYDLTSASVNGRSGHHSTRKSSEKSLTALVNSTGGNSAVSELLMASATVISEHDLAPFRDQGVDDISLHSMAMATAIIGQGIQDDITNGIHRSSLKPSRQTGSLETDRTSRGILEESKSFTQSHLLDKKGDEAKRGSSSSQSEKEGHSEKSNMEIIVNRSENQGKPSFVGSGCRLIHHIYFSIV</sequence>
<feature type="repeat" description="ANK" evidence="3">
    <location>
        <begin position="104"/>
        <end position="136"/>
    </location>
</feature>
<evidence type="ECO:0000313" key="5">
    <source>
        <dbReference type="EMBL" id="VEL38634.1"/>
    </source>
</evidence>
<gene>
    <name evidence="5" type="ORF">PXEA_LOCUS32074</name>
</gene>
<feature type="repeat" description="ANK" evidence="3">
    <location>
        <begin position="71"/>
        <end position="103"/>
    </location>
</feature>
<dbReference type="PROSITE" id="PS50297">
    <property type="entry name" value="ANK_REP_REGION"/>
    <property type="match status" value="4"/>
</dbReference>
<dbReference type="SMART" id="SM00248">
    <property type="entry name" value="ANK"/>
    <property type="match status" value="4"/>
</dbReference>
<dbReference type="SUPFAM" id="SSF48403">
    <property type="entry name" value="Ankyrin repeat"/>
    <property type="match status" value="1"/>
</dbReference>
<evidence type="ECO:0000313" key="6">
    <source>
        <dbReference type="Proteomes" id="UP000784294"/>
    </source>
</evidence>
<protein>
    <submittedName>
        <fullName evidence="5">Uncharacterized protein</fullName>
    </submittedName>
</protein>
<dbReference type="InterPro" id="IPR002110">
    <property type="entry name" value="Ankyrin_rpt"/>
</dbReference>
<evidence type="ECO:0000256" key="2">
    <source>
        <dbReference type="ARBA" id="ARBA00023043"/>
    </source>
</evidence>
<dbReference type="Gene3D" id="1.25.40.20">
    <property type="entry name" value="Ankyrin repeat-containing domain"/>
    <property type="match status" value="1"/>
</dbReference>
<keyword evidence="6" id="KW-1185">Reference proteome</keyword>
<feature type="compositionally biased region" description="Basic and acidic residues" evidence="4">
    <location>
        <begin position="468"/>
        <end position="478"/>
    </location>
</feature>
<name>A0A448XK89_9PLAT</name>
<feature type="compositionally biased region" description="Basic and acidic residues" evidence="4">
    <location>
        <begin position="336"/>
        <end position="346"/>
    </location>
</feature>
<dbReference type="PROSITE" id="PS50088">
    <property type="entry name" value="ANK_REPEAT"/>
    <property type="match status" value="4"/>
</dbReference>
<accession>A0A448XK89</accession>
<dbReference type="AlphaFoldDB" id="A0A448XK89"/>
<feature type="region of interest" description="Disordered" evidence="4">
    <location>
        <begin position="283"/>
        <end position="368"/>
    </location>
</feature>
<dbReference type="PANTHER" id="PTHR24198">
    <property type="entry name" value="ANKYRIN REPEAT AND PROTEIN KINASE DOMAIN-CONTAINING PROTEIN"/>
    <property type="match status" value="1"/>
</dbReference>
<dbReference type="PANTHER" id="PTHR24198:SF194">
    <property type="entry name" value="INVERSIN-A"/>
    <property type="match status" value="1"/>
</dbReference>
<evidence type="ECO:0000256" key="3">
    <source>
        <dbReference type="PROSITE-ProRule" id="PRU00023"/>
    </source>
</evidence>
<dbReference type="Proteomes" id="UP000784294">
    <property type="component" value="Unassembled WGS sequence"/>
</dbReference>
<proteinExistence type="predicted"/>
<dbReference type="Pfam" id="PF12796">
    <property type="entry name" value="Ank_2"/>
    <property type="match status" value="1"/>
</dbReference>
<dbReference type="OrthoDB" id="6066131at2759"/>
<evidence type="ECO:0000256" key="4">
    <source>
        <dbReference type="SAM" id="MobiDB-lite"/>
    </source>
</evidence>
<evidence type="ECO:0000256" key="1">
    <source>
        <dbReference type="ARBA" id="ARBA00022737"/>
    </source>
</evidence>
<dbReference type="InterPro" id="IPR036770">
    <property type="entry name" value="Ankyrin_rpt-contain_sf"/>
</dbReference>
<feature type="repeat" description="ANK" evidence="3">
    <location>
        <begin position="38"/>
        <end position="70"/>
    </location>
</feature>
<comment type="caution">
    <text evidence="5">The sequence shown here is derived from an EMBL/GenBank/DDBJ whole genome shotgun (WGS) entry which is preliminary data.</text>
</comment>
<dbReference type="Pfam" id="PF13857">
    <property type="entry name" value="Ank_5"/>
    <property type="match status" value="1"/>
</dbReference>
<feature type="compositionally biased region" description="Basic and acidic residues" evidence="4">
    <location>
        <begin position="485"/>
        <end position="495"/>
    </location>
</feature>
<reference evidence="5" key="1">
    <citation type="submission" date="2018-11" db="EMBL/GenBank/DDBJ databases">
        <authorList>
            <consortium name="Pathogen Informatics"/>
        </authorList>
    </citation>
    <scope>NUCLEOTIDE SEQUENCE</scope>
</reference>
<organism evidence="5 6">
    <name type="scientific">Protopolystoma xenopodis</name>
    <dbReference type="NCBI Taxonomy" id="117903"/>
    <lineage>
        <taxon>Eukaryota</taxon>
        <taxon>Metazoa</taxon>
        <taxon>Spiralia</taxon>
        <taxon>Lophotrochozoa</taxon>
        <taxon>Platyhelminthes</taxon>
        <taxon>Monogenea</taxon>
        <taxon>Polyopisthocotylea</taxon>
        <taxon>Polystomatidea</taxon>
        <taxon>Polystomatidae</taxon>
        <taxon>Protopolystoma</taxon>
    </lineage>
</organism>